<evidence type="ECO:0000256" key="12">
    <source>
        <dbReference type="ARBA" id="ARBA00022989"/>
    </source>
</evidence>
<evidence type="ECO:0000256" key="18">
    <source>
        <dbReference type="ARBA" id="ARBA00049504"/>
    </source>
</evidence>
<keyword evidence="9 19" id="KW-0808">Transferase</keyword>
<organism evidence="20 21">
    <name type="scientific">Tsukamurella pulmonis</name>
    <dbReference type="NCBI Taxonomy" id="47312"/>
    <lineage>
        <taxon>Bacteria</taxon>
        <taxon>Bacillati</taxon>
        <taxon>Actinomycetota</taxon>
        <taxon>Actinomycetes</taxon>
        <taxon>Mycobacteriales</taxon>
        <taxon>Tsukamurellaceae</taxon>
        <taxon>Tsukamurella</taxon>
    </lineage>
</organism>
<dbReference type="UniPathway" id="UPA00148">
    <property type="reaction ID" value="UER00238"/>
</dbReference>
<evidence type="ECO:0000256" key="10">
    <source>
        <dbReference type="ARBA" id="ARBA00022692"/>
    </source>
</evidence>
<evidence type="ECO:0000256" key="15">
    <source>
        <dbReference type="ARBA" id="ARBA00032605"/>
    </source>
</evidence>
<comment type="catalytic activity">
    <reaction evidence="18 19">
        <text>alpha-ribazole 5'-phosphate + adenosylcob(III)inamide-GDP = adenosylcob(III)alamin 5'-phosphate + GMP + H(+)</text>
        <dbReference type="Rhea" id="RHEA:23560"/>
        <dbReference type="ChEBI" id="CHEBI:15378"/>
        <dbReference type="ChEBI" id="CHEBI:57918"/>
        <dbReference type="ChEBI" id="CHEBI:58115"/>
        <dbReference type="ChEBI" id="CHEBI:60487"/>
        <dbReference type="ChEBI" id="CHEBI:60493"/>
        <dbReference type="EC" id="2.7.8.26"/>
    </reaction>
</comment>
<dbReference type="PANTHER" id="PTHR34148:SF1">
    <property type="entry name" value="ADENOSYLCOBINAMIDE-GDP RIBAZOLETRANSFERASE"/>
    <property type="match status" value="1"/>
</dbReference>
<feature type="transmembrane region" description="Helical" evidence="19">
    <location>
        <begin position="230"/>
        <end position="248"/>
    </location>
</feature>
<evidence type="ECO:0000256" key="11">
    <source>
        <dbReference type="ARBA" id="ARBA00022842"/>
    </source>
</evidence>
<dbReference type="EC" id="2.7.8.26" evidence="5 19"/>
<dbReference type="EMBL" id="FNLF01000002">
    <property type="protein sequence ID" value="SDR06873.1"/>
    <property type="molecule type" value="Genomic_DNA"/>
</dbReference>
<keyword evidence="8 19" id="KW-0169">Cobalamin biosynthesis</keyword>
<dbReference type="GO" id="GO:0009236">
    <property type="term" value="P:cobalamin biosynthetic process"/>
    <property type="evidence" value="ECO:0007669"/>
    <property type="project" value="UniProtKB-UniRule"/>
</dbReference>
<evidence type="ECO:0000256" key="4">
    <source>
        <dbReference type="ARBA" id="ARBA00010561"/>
    </source>
</evidence>
<feature type="transmembrane region" description="Helical" evidence="19">
    <location>
        <begin position="168"/>
        <end position="193"/>
    </location>
</feature>
<feature type="transmembrane region" description="Helical" evidence="19">
    <location>
        <begin position="137"/>
        <end position="156"/>
    </location>
</feature>
<evidence type="ECO:0000256" key="19">
    <source>
        <dbReference type="HAMAP-Rule" id="MF_00719"/>
    </source>
</evidence>
<accession>A0A1H1G167</accession>
<evidence type="ECO:0000256" key="8">
    <source>
        <dbReference type="ARBA" id="ARBA00022573"/>
    </source>
</evidence>
<dbReference type="STRING" id="47312.SAMN04489765_3037"/>
<comment type="catalytic activity">
    <reaction evidence="17 19">
        <text>alpha-ribazole + adenosylcob(III)inamide-GDP = adenosylcob(III)alamin + GMP + H(+)</text>
        <dbReference type="Rhea" id="RHEA:16049"/>
        <dbReference type="ChEBI" id="CHEBI:10329"/>
        <dbReference type="ChEBI" id="CHEBI:15378"/>
        <dbReference type="ChEBI" id="CHEBI:18408"/>
        <dbReference type="ChEBI" id="CHEBI:58115"/>
        <dbReference type="ChEBI" id="CHEBI:60487"/>
        <dbReference type="EC" id="2.7.8.26"/>
    </reaction>
</comment>
<feature type="transmembrane region" description="Helical" evidence="19">
    <location>
        <begin position="43"/>
        <end position="76"/>
    </location>
</feature>
<feature type="transmembrane region" description="Helical" evidence="19">
    <location>
        <begin position="110"/>
        <end position="131"/>
    </location>
</feature>
<dbReference type="Proteomes" id="UP000183053">
    <property type="component" value="Unassembled WGS sequence"/>
</dbReference>
<dbReference type="AlphaFoldDB" id="A0A1H1G167"/>
<keyword evidence="11 19" id="KW-0460">Magnesium</keyword>
<dbReference type="GO" id="GO:0051073">
    <property type="term" value="F:adenosylcobinamide-GDP ribazoletransferase activity"/>
    <property type="evidence" value="ECO:0007669"/>
    <property type="project" value="UniProtKB-UniRule"/>
</dbReference>
<keyword evidence="7 19" id="KW-1003">Cell membrane</keyword>
<evidence type="ECO:0000256" key="5">
    <source>
        <dbReference type="ARBA" id="ARBA00013200"/>
    </source>
</evidence>
<dbReference type="Pfam" id="PF02654">
    <property type="entry name" value="CobS"/>
    <property type="match status" value="1"/>
</dbReference>
<keyword evidence="10 19" id="KW-0812">Transmembrane</keyword>
<evidence type="ECO:0000256" key="7">
    <source>
        <dbReference type="ARBA" id="ARBA00022475"/>
    </source>
</evidence>
<evidence type="ECO:0000256" key="3">
    <source>
        <dbReference type="ARBA" id="ARBA00004663"/>
    </source>
</evidence>
<evidence type="ECO:0000256" key="1">
    <source>
        <dbReference type="ARBA" id="ARBA00001946"/>
    </source>
</evidence>
<comment type="similarity">
    <text evidence="4 19">Belongs to the CobS family.</text>
</comment>
<keyword evidence="21" id="KW-1185">Reference proteome</keyword>
<sequence length="251" mass="24891">MRHLAATVAWMTVLPVPGSWQPSPVTRADGARIIGLVPVSGALVGALAVAVAWSAHVGGLPTVLVGALAVGAAALLTRGMHLDGFADCVDGLGSYGPPERAREIMRQGTVGPFGAAALALLLIAEAAAVGALADRGAWLAIGVAVGAARVAAVLGCRRAWGPSNPDGFGALTAGTQGMTSQALWVTVALAVAIPVVSGAPWQGPAAIAAALLLSTLAMRHCVRRFGGMSGDVLGFGIELAGVIALIGFCLG</sequence>
<keyword evidence="13 19" id="KW-0472">Membrane</keyword>
<comment type="pathway">
    <text evidence="3 19">Cofactor biosynthesis; adenosylcobalamin biosynthesis; adenosylcobalamin from cob(II)yrinate a,c-diamide: step 7/7.</text>
</comment>
<comment type="subcellular location">
    <subcellularLocation>
        <location evidence="2 19">Cell membrane</location>
        <topology evidence="2 19">Multi-pass membrane protein</topology>
    </subcellularLocation>
</comment>
<evidence type="ECO:0000256" key="17">
    <source>
        <dbReference type="ARBA" id="ARBA00048623"/>
    </source>
</evidence>
<dbReference type="GO" id="GO:0005886">
    <property type="term" value="C:plasma membrane"/>
    <property type="evidence" value="ECO:0007669"/>
    <property type="project" value="UniProtKB-SubCell"/>
</dbReference>
<reference evidence="21" key="1">
    <citation type="submission" date="2016-10" db="EMBL/GenBank/DDBJ databases">
        <authorList>
            <person name="Varghese N."/>
            <person name="Submissions S."/>
        </authorList>
    </citation>
    <scope>NUCLEOTIDE SEQUENCE [LARGE SCALE GENOMIC DNA]</scope>
    <source>
        <strain evidence="21">DSM 44142</strain>
    </source>
</reference>
<evidence type="ECO:0000256" key="16">
    <source>
        <dbReference type="ARBA" id="ARBA00032853"/>
    </source>
</evidence>
<gene>
    <name evidence="19" type="primary">cobS</name>
    <name evidence="20" type="ORF">SAMN04489765_3037</name>
</gene>
<name>A0A1H1G167_9ACTN</name>
<evidence type="ECO:0000256" key="14">
    <source>
        <dbReference type="ARBA" id="ARBA00025228"/>
    </source>
</evidence>
<comment type="function">
    <text evidence="14 19">Joins adenosylcobinamide-GDP and alpha-ribazole to generate adenosylcobalamin (Ado-cobalamin). Also synthesizes adenosylcobalamin 5'-phosphate from adenosylcobinamide-GDP and alpha-ribazole 5'-phosphate.</text>
</comment>
<evidence type="ECO:0000256" key="13">
    <source>
        <dbReference type="ARBA" id="ARBA00023136"/>
    </source>
</evidence>
<dbReference type="PANTHER" id="PTHR34148">
    <property type="entry name" value="ADENOSYLCOBINAMIDE-GDP RIBAZOLETRANSFERASE"/>
    <property type="match status" value="1"/>
</dbReference>
<evidence type="ECO:0000256" key="9">
    <source>
        <dbReference type="ARBA" id="ARBA00022679"/>
    </source>
</evidence>
<evidence type="ECO:0000256" key="2">
    <source>
        <dbReference type="ARBA" id="ARBA00004651"/>
    </source>
</evidence>
<evidence type="ECO:0000313" key="21">
    <source>
        <dbReference type="Proteomes" id="UP000183053"/>
    </source>
</evidence>
<dbReference type="InterPro" id="IPR003805">
    <property type="entry name" value="CobS"/>
</dbReference>
<evidence type="ECO:0000313" key="20">
    <source>
        <dbReference type="EMBL" id="SDR06873.1"/>
    </source>
</evidence>
<proteinExistence type="inferred from homology"/>
<comment type="cofactor">
    <cofactor evidence="1 19">
        <name>Mg(2+)</name>
        <dbReference type="ChEBI" id="CHEBI:18420"/>
    </cofactor>
</comment>
<keyword evidence="12 19" id="KW-1133">Transmembrane helix</keyword>
<protein>
    <recommendedName>
        <fullName evidence="6 19">Adenosylcobinamide-GDP ribazoletransferase</fullName>
        <ecNumber evidence="5 19">2.7.8.26</ecNumber>
    </recommendedName>
    <alternativeName>
        <fullName evidence="16 19">Cobalamin synthase</fullName>
    </alternativeName>
    <alternativeName>
        <fullName evidence="15 19">Cobalamin-5'-phosphate synthase</fullName>
    </alternativeName>
</protein>
<evidence type="ECO:0000256" key="6">
    <source>
        <dbReference type="ARBA" id="ARBA00015850"/>
    </source>
</evidence>
<dbReference type="HAMAP" id="MF_00719">
    <property type="entry name" value="CobS"/>
    <property type="match status" value="1"/>
</dbReference>
<dbReference type="GO" id="GO:0008818">
    <property type="term" value="F:cobalamin 5'-phosphate synthase activity"/>
    <property type="evidence" value="ECO:0007669"/>
    <property type="project" value="UniProtKB-UniRule"/>
</dbReference>